<reference evidence="2 3" key="1">
    <citation type="submission" date="2020-09" db="EMBL/GenBank/DDBJ databases">
        <title>Mannheimia bovis sp.nov., isolated from a cow.</title>
        <authorList>
            <person name="Li F."/>
        </authorList>
    </citation>
    <scope>NUCLEOTIDE SEQUENCE [LARGE SCALE GENOMIC DNA]</scope>
    <source>
        <strain evidence="2 3">ZY190616</strain>
    </source>
</reference>
<dbReference type="Pfam" id="PF09600">
    <property type="entry name" value="Cyd_oper_YbgE"/>
    <property type="match status" value="1"/>
</dbReference>
<dbReference type="RefSeq" id="WP_025236341.1">
    <property type="nucleotide sequence ID" value="NZ_CP061280.1"/>
</dbReference>
<dbReference type="KEGG" id="mbos:ICJ55_09525"/>
<accession>A0A7H1C1W6</accession>
<gene>
    <name evidence="2" type="primary">ybgE</name>
    <name evidence="2" type="ORF">ICJ55_09525</name>
</gene>
<dbReference type="EMBL" id="CP061280">
    <property type="protein sequence ID" value="QNS14971.1"/>
    <property type="molecule type" value="Genomic_DNA"/>
</dbReference>
<dbReference type="InterPro" id="IPR011846">
    <property type="entry name" value="Cyd_oper_YbgE"/>
</dbReference>
<dbReference type="AlphaFoldDB" id="A0A7H1C1W6"/>
<feature type="transmembrane region" description="Helical" evidence="1">
    <location>
        <begin position="12"/>
        <end position="40"/>
    </location>
</feature>
<sequence>MINTLYNLTAKGLLKALSFILATALFAIILLNSTAFALTFGGKTPYLVMLIFYGMAILWIHGVGFEIRSTIWKAIFLPIVGYLIVIPSLCILLMK</sequence>
<dbReference type="NCBIfam" id="TIGR02112">
    <property type="entry name" value="cyd_oper_ybgE"/>
    <property type="match status" value="1"/>
</dbReference>
<protein>
    <submittedName>
        <fullName evidence="2">Cyd operon protein YbgE</fullName>
    </submittedName>
</protein>
<feature type="transmembrane region" description="Helical" evidence="1">
    <location>
        <begin position="46"/>
        <end position="67"/>
    </location>
</feature>
<proteinExistence type="predicted"/>
<keyword evidence="3" id="KW-1185">Reference proteome</keyword>
<name>A0A7H1C1W6_9PAST</name>
<keyword evidence="1" id="KW-0472">Membrane</keyword>
<dbReference type="Proteomes" id="UP000576260">
    <property type="component" value="Chromosome"/>
</dbReference>
<evidence type="ECO:0000313" key="3">
    <source>
        <dbReference type="Proteomes" id="UP000576260"/>
    </source>
</evidence>
<keyword evidence="1" id="KW-1133">Transmembrane helix</keyword>
<evidence type="ECO:0000313" key="2">
    <source>
        <dbReference type="EMBL" id="QNS14971.1"/>
    </source>
</evidence>
<keyword evidence="1" id="KW-0812">Transmembrane</keyword>
<feature type="transmembrane region" description="Helical" evidence="1">
    <location>
        <begin position="74"/>
        <end position="94"/>
    </location>
</feature>
<evidence type="ECO:0000256" key="1">
    <source>
        <dbReference type="SAM" id="Phobius"/>
    </source>
</evidence>
<organism evidence="2 3">
    <name type="scientific">Mannheimia bovis</name>
    <dbReference type="NCBI Taxonomy" id="2770636"/>
    <lineage>
        <taxon>Bacteria</taxon>
        <taxon>Pseudomonadati</taxon>
        <taxon>Pseudomonadota</taxon>
        <taxon>Gammaproteobacteria</taxon>
        <taxon>Pasteurellales</taxon>
        <taxon>Pasteurellaceae</taxon>
        <taxon>Mannheimia</taxon>
    </lineage>
</organism>